<feature type="region of interest" description="Disordered" evidence="1">
    <location>
        <begin position="337"/>
        <end position="358"/>
    </location>
</feature>
<feature type="non-terminal residue" evidence="4">
    <location>
        <position position="1"/>
    </location>
</feature>
<dbReference type="InterPro" id="IPR050706">
    <property type="entry name" value="Cyclic-di-GMP_PDE-like"/>
</dbReference>
<accession>A0A021VNA8</accession>
<sequence>AAAIHAALRVPVKTQRRRVPVHASIGIALADPTAIGPTAMTMLAAADTALYRAKANGRSCTVVYEPSMGSSTSSKLAVAAELAAAIEAGQLLLHYQPTVDLGTGRVVGHEALVRWQHPQRGLLLPGAFLPTVTETGLGMALNATVIRQAVQYLARTAETGRWVSVNVSAEHLGDGELVARVIEDVRAHGIAPGRLVVELTEGGLGDPGSRVRQEIADLRAAGVPVLVDDFGTGAAPLAYLRDLPVDGVKLDMSYAAGIPEDPVAGRVSRALGALAREMEMVTVAEGIETAEQAAFMHRCGWRYGQGWFFGAGQSEPVLQLAYRPSGELPDELVDVVPNPRPEVPVGASAESGYPGPGA</sequence>
<evidence type="ECO:0000313" key="4">
    <source>
        <dbReference type="EMBL" id="EYR62593.1"/>
    </source>
</evidence>
<dbReference type="Pfam" id="PF00990">
    <property type="entry name" value="GGDEF"/>
    <property type="match status" value="1"/>
</dbReference>
<feature type="domain" description="GGDEF" evidence="3">
    <location>
        <begin position="1"/>
        <end position="66"/>
    </location>
</feature>
<dbReference type="PANTHER" id="PTHR33121">
    <property type="entry name" value="CYCLIC DI-GMP PHOSPHODIESTERASE PDEF"/>
    <property type="match status" value="1"/>
</dbReference>
<evidence type="ECO:0000259" key="2">
    <source>
        <dbReference type="PROSITE" id="PS50883"/>
    </source>
</evidence>
<gene>
    <name evidence="4" type="ORF">N866_06985</name>
</gene>
<proteinExistence type="predicted"/>
<dbReference type="Gene3D" id="3.20.20.450">
    <property type="entry name" value="EAL domain"/>
    <property type="match status" value="1"/>
</dbReference>
<dbReference type="InterPro" id="IPR029787">
    <property type="entry name" value="Nucleotide_cyclase"/>
</dbReference>
<evidence type="ECO:0000313" key="5">
    <source>
        <dbReference type="Proteomes" id="UP000019753"/>
    </source>
</evidence>
<feature type="domain" description="EAL" evidence="2">
    <location>
        <begin position="75"/>
        <end position="326"/>
    </location>
</feature>
<dbReference type="GO" id="GO:0071111">
    <property type="term" value="F:cyclic-guanylate-specific phosphodiesterase activity"/>
    <property type="evidence" value="ECO:0007669"/>
    <property type="project" value="InterPro"/>
</dbReference>
<dbReference type="Gene3D" id="3.30.70.270">
    <property type="match status" value="1"/>
</dbReference>
<dbReference type="Proteomes" id="UP000019753">
    <property type="component" value="Unassembled WGS sequence"/>
</dbReference>
<dbReference type="SMART" id="SM00052">
    <property type="entry name" value="EAL"/>
    <property type="match status" value="1"/>
</dbReference>
<dbReference type="OrthoDB" id="23692at2"/>
<name>A0A021VNA8_9CELL</name>
<evidence type="ECO:0000256" key="1">
    <source>
        <dbReference type="SAM" id="MobiDB-lite"/>
    </source>
</evidence>
<dbReference type="EMBL" id="AXCW01000208">
    <property type="protein sequence ID" value="EYR62593.1"/>
    <property type="molecule type" value="Genomic_DNA"/>
</dbReference>
<dbReference type="SUPFAM" id="SSF55073">
    <property type="entry name" value="Nucleotide cyclase"/>
    <property type="match status" value="1"/>
</dbReference>
<dbReference type="InterPro" id="IPR035919">
    <property type="entry name" value="EAL_sf"/>
</dbReference>
<organism evidence="4 5">
    <name type="scientific">Actinotalea ferrariae CF5-4</name>
    <dbReference type="NCBI Taxonomy" id="948458"/>
    <lineage>
        <taxon>Bacteria</taxon>
        <taxon>Bacillati</taxon>
        <taxon>Actinomycetota</taxon>
        <taxon>Actinomycetes</taxon>
        <taxon>Micrococcales</taxon>
        <taxon>Cellulomonadaceae</taxon>
        <taxon>Actinotalea</taxon>
    </lineage>
</organism>
<keyword evidence="5" id="KW-1185">Reference proteome</keyword>
<dbReference type="SUPFAM" id="SSF141868">
    <property type="entry name" value="EAL domain-like"/>
    <property type="match status" value="1"/>
</dbReference>
<dbReference type="InterPro" id="IPR000160">
    <property type="entry name" value="GGDEF_dom"/>
</dbReference>
<dbReference type="InterPro" id="IPR001633">
    <property type="entry name" value="EAL_dom"/>
</dbReference>
<dbReference type="AlphaFoldDB" id="A0A021VNA8"/>
<reference evidence="4 5" key="1">
    <citation type="submission" date="2014-01" db="EMBL/GenBank/DDBJ databases">
        <title>Actinotalea ferrariae CF5-4.</title>
        <authorList>
            <person name="Chen F."/>
            <person name="Li Y."/>
            <person name="Wang G."/>
        </authorList>
    </citation>
    <scope>NUCLEOTIDE SEQUENCE [LARGE SCALE GENOMIC DNA]</scope>
    <source>
        <strain evidence="4 5">CF5-4</strain>
    </source>
</reference>
<protein>
    <submittedName>
        <fullName evidence="4">Diguanylate cyclase</fullName>
    </submittedName>
</protein>
<dbReference type="Pfam" id="PF00563">
    <property type="entry name" value="EAL"/>
    <property type="match status" value="1"/>
</dbReference>
<dbReference type="PROSITE" id="PS50883">
    <property type="entry name" value="EAL"/>
    <property type="match status" value="1"/>
</dbReference>
<dbReference type="InterPro" id="IPR043128">
    <property type="entry name" value="Rev_trsase/Diguanyl_cyclase"/>
</dbReference>
<dbReference type="PANTHER" id="PTHR33121:SF70">
    <property type="entry name" value="SIGNALING PROTEIN YKOW"/>
    <property type="match status" value="1"/>
</dbReference>
<dbReference type="RefSeq" id="WP_155855394.1">
    <property type="nucleotide sequence ID" value="NZ_AXCW01000208.1"/>
</dbReference>
<evidence type="ECO:0000259" key="3">
    <source>
        <dbReference type="PROSITE" id="PS50887"/>
    </source>
</evidence>
<dbReference type="CDD" id="cd01948">
    <property type="entry name" value="EAL"/>
    <property type="match status" value="1"/>
</dbReference>
<dbReference type="PROSITE" id="PS50887">
    <property type="entry name" value="GGDEF"/>
    <property type="match status" value="1"/>
</dbReference>
<comment type="caution">
    <text evidence="4">The sequence shown here is derived from an EMBL/GenBank/DDBJ whole genome shotgun (WGS) entry which is preliminary data.</text>
</comment>